<organism evidence="2 3">
    <name type="scientific">Actinokineospora spheciospongiae</name>
    <dbReference type="NCBI Taxonomy" id="909613"/>
    <lineage>
        <taxon>Bacteria</taxon>
        <taxon>Bacillati</taxon>
        <taxon>Actinomycetota</taxon>
        <taxon>Actinomycetes</taxon>
        <taxon>Pseudonocardiales</taxon>
        <taxon>Pseudonocardiaceae</taxon>
        <taxon>Actinokineospora</taxon>
    </lineage>
</organism>
<feature type="compositionally biased region" description="Polar residues" evidence="1">
    <location>
        <begin position="44"/>
        <end position="56"/>
    </location>
</feature>
<evidence type="ECO:0000256" key="1">
    <source>
        <dbReference type="SAM" id="MobiDB-lite"/>
    </source>
</evidence>
<reference evidence="2 3" key="1">
    <citation type="journal article" date="2014" name="Genome Announc.">
        <title>Draft Genome Sequence of the Antitrypanosomally Active Sponge-Associated Bacterium Actinokineospora sp. Strain EG49.</title>
        <authorList>
            <person name="Harjes J."/>
            <person name="Ryu T."/>
            <person name="Abdelmohsen U.R."/>
            <person name="Moitinho-Silva L."/>
            <person name="Horn H."/>
            <person name="Ravasi T."/>
            <person name="Hentschel U."/>
        </authorList>
    </citation>
    <scope>NUCLEOTIDE SEQUENCE [LARGE SCALE GENOMIC DNA]</scope>
    <source>
        <strain evidence="2 3">EG49</strain>
    </source>
</reference>
<name>W7IN93_9PSEU</name>
<proteinExistence type="predicted"/>
<protein>
    <submittedName>
        <fullName evidence="2">Uncharacterized protein</fullName>
    </submittedName>
</protein>
<feature type="region of interest" description="Disordered" evidence="1">
    <location>
        <begin position="25"/>
        <end position="134"/>
    </location>
</feature>
<dbReference type="EMBL" id="AYXG01000100">
    <property type="protein sequence ID" value="EWC61868.1"/>
    <property type="molecule type" value="Genomic_DNA"/>
</dbReference>
<accession>W7IN93</accession>
<sequence>MFPHNGFGGVTTVRHDRGDVIDAQATAHRSGSSRSRVLAPSLPCSIQSHTPTSPSENPGIARRRTPPGPPLNRPGATPRRASPIGTTAPLRFLTPCHPNRSAATSRQPVRRTRAPPPLLSLLSRSPRSRAGWSGGVACSIQVRR</sequence>
<feature type="compositionally biased region" description="Low complexity" evidence="1">
    <location>
        <begin position="119"/>
        <end position="130"/>
    </location>
</feature>
<dbReference type="AlphaFoldDB" id="W7IN93"/>
<gene>
    <name evidence="2" type="ORF">UO65_2801</name>
</gene>
<dbReference type="Proteomes" id="UP000019277">
    <property type="component" value="Unassembled WGS sequence"/>
</dbReference>
<evidence type="ECO:0000313" key="2">
    <source>
        <dbReference type="EMBL" id="EWC61868.1"/>
    </source>
</evidence>
<keyword evidence="3" id="KW-1185">Reference proteome</keyword>
<comment type="caution">
    <text evidence="2">The sequence shown here is derived from an EMBL/GenBank/DDBJ whole genome shotgun (WGS) entry which is preliminary data.</text>
</comment>
<evidence type="ECO:0000313" key="3">
    <source>
        <dbReference type="Proteomes" id="UP000019277"/>
    </source>
</evidence>
<dbReference type="STRING" id="909613.UO65_2801"/>